<keyword evidence="1" id="KW-1133">Transmembrane helix</keyword>
<keyword evidence="3" id="KW-1185">Reference proteome</keyword>
<feature type="transmembrane region" description="Helical" evidence="1">
    <location>
        <begin position="67"/>
        <end position="89"/>
    </location>
</feature>
<reference evidence="2 3" key="1">
    <citation type="submission" date="2019-05" db="EMBL/GenBank/DDBJ databases">
        <title>Draft genome sequence of Nonomuraea turkmeniaca DSM 43926.</title>
        <authorList>
            <person name="Saricaoglu S."/>
            <person name="Isik K."/>
        </authorList>
    </citation>
    <scope>NUCLEOTIDE SEQUENCE [LARGE SCALE GENOMIC DNA]</scope>
    <source>
        <strain evidence="2 3">DSM 43926</strain>
    </source>
</reference>
<dbReference type="RefSeq" id="WP_138671687.1">
    <property type="nucleotide sequence ID" value="NZ_VCKY01000187.1"/>
</dbReference>
<feature type="transmembrane region" description="Helical" evidence="1">
    <location>
        <begin position="109"/>
        <end position="128"/>
    </location>
</feature>
<protein>
    <submittedName>
        <fullName evidence="2">Uncharacterized protein</fullName>
    </submittedName>
</protein>
<feature type="transmembrane region" description="Helical" evidence="1">
    <location>
        <begin position="174"/>
        <end position="193"/>
    </location>
</feature>
<proteinExistence type="predicted"/>
<keyword evidence="1" id="KW-0812">Transmembrane</keyword>
<evidence type="ECO:0000313" key="3">
    <source>
        <dbReference type="Proteomes" id="UP000309128"/>
    </source>
</evidence>
<dbReference type="EMBL" id="VCKY01000187">
    <property type="protein sequence ID" value="TMR10523.1"/>
    <property type="molecule type" value="Genomic_DNA"/>
</dbReference>
<evidence type="ECO:0000256" key="1">
    <source>
        <dbReference type="SAM" id="Phobius"/>
    </source>
</evidence>
<sequence>MDTPASADEPALADQKLTRVWSVLSHIVSPTAFIAALMVYFGALLANNTYRMLGLEPTLLGLSWQDYMLYSVILAEPLVIMLLVVLAALPAHTLLVHFLAGRRRITMGAAAVLAVLGIAGVATGVSLMASWLKLGGRAPVASICLGLGLFALGYAVSLHTTVHPYPRASPTTRIVQRTVFVALLALLLMWSLAELARIRASDFVQMLQQYPSLLHDAVVYAPRRLHLEGPGIVETPLPGENSMFRYRYSGLSLLIHTDEKYFLLPACWATMDRVRAISLPADDSLRLEFSQYTPLPDCPPVQ</sequence>
<evidence type="ECO:0000313" key="2">
    <source>
        <dbReference type="EMBL" id="TMR10523.1"/>
    </source>
</evidence>
<feature type="transmembrane region" description="Helical" evidence="1">
    <location>
        <begin position="140"/>
        <end position="162"/>
    </location>
</feature>
<dbReference type="OrthoDB" id="4350047at2"/>
<dbReference type="AlphaFoldDB" id="A0A5S4FMX5"/>
<accession>A0A5S4FMX5</accession>
<feature type="transmembrane region" description="Helical" evidence="1">
    <location>
        <begin position="20"/>
        <end position="46"/>
    </location>
</feature>
<keyword evidence="1" id="KW-0472">Membrane</keyword>
<gene>
    <name evidence="2" type="ORF">ETD86_39160</name>
</gene>
<dbReference type="Proteomes" id="UP000309128">
    <property type="component" value="Unassembled WGS sequence"/>
</dbReference>
<comment type="caution">
    <text evidence="2">The sequence shown here is derived from an EMBL/GenBank/DDBJ whole genome shotgun (WGS) entry which is preliminary data.</text>
</comment>
<organism evidence="2 3">
    <name type="scientific">Nonomuraea turkmeniaca</name>
    <dbReference type="NCBI Taxonomy" id="103838"/>
    <lineage>
        <taxon>Bacteria</taxon>
        <taxon>Bacillati</taxon>
        <taxon>Actinomycetota</taxon>
        <taxon>Actinomycetes</taxon>
        <taxon>Streptosporangiales</taxon>
        <taxon>Streptosporangiaceae</taxon>
        <taxon>Nonomuraea</taxon>
    </lineage>
</organism>
<name>A0A5S4FMX5_9ACTN</name>